<feature type="transmembrane region" description="Helical" evidence="1">
    <location>
        <begin position="102"/>
        <end position="129"/>
    </location>
</feature>
<dbReference type="Pfam" id="PF03594">
    <property type="entry name" value="BenE"/>
    <property type="match status" value="1"/>
</dbReference>
<gene>
    <name evidence="2" type="primary">benE</name>
    <name evidence="2" type="ORF">ET996_10490</name>
</gene>
<dbReference type="InterPro" id="IPR004711">
    <property type="entry name" value="Benzoate_Transporter"/>
</dbReference>
<evidence type="ECO:0000313" key="3">
    <source>
        <dbReference type="Proteomes" id="UP000291933"/>
    </source>
</evidence>
<protein>
    <submittedName>
        <fullName evidence="2">Benzoate transporter BenE</fullName>
    </submittedName>
</protein>
<feature type="transmembrane region" description="Helical" evidence="1">
    <location>
        <begin position="329"/>
        <end position="350"/>
    </location>
</feature>
<dbReference type="RefSeq" id="WP_131172515.1">
    <property type="nucleotide sequence ID" value="NZ_FXTL01000013.1"/>
</dbReference>
<evidence type="ECO:0000256" key="1">
    <source>
        <dbReference type="SAM" id="Phobius"/>
    </source>
</evidence>
<dbReference type="PANTHER" id="PTHR30199">
    <property type="entry name" value="MFS FAMILY TRANSPORTER, PREDICTED SUBSTRATE BENZOATE"/>
    <property type="match status" value="1"/>
</dbReference>
<feature type="transmembrane region" description="Helical" evidence="1">
    <location>
        <begin position="159"/>
        <end position="177"/>
    </location>
</feature>
<dbReference type="AlphaFoldDB" id="A0A4Q9KJU1"/>
<proteinExistence type="predicted"/>
<feature type="transmembrane region" description="Helical" evidence="1">
    <location>
        <begin position="256"/>
        <end position="286"/>
    </location>
</feature>
<accession>A0A4Q9KJU1</accession>
<feature type="transmembrane region" description="Helical" evidence="1">
    <location>
        <begin position="56"/>
        <end position="76"/>
    </location>
</feature>
<dbReference type="GO" id="GO:0005886">
    <property type="term" value="C:plasma membrane"/>
    <property type="evidence" value="ECO:0007669"/>
    <property type="project" value="TreeGrafter"/>
</dbReference>
<feature type="transmembrane region" description="Helical" evidence="1">
    <location>
        <begin position="370"/>
        <end position="391"/>
    </location>
</feature>
<dbReference type="GO" id="GO:0042925">
    <property type="term" value="F:benzoate transmembrane transporter activity"/>
    <property type="evidence" value="ECO:0007669"/>
    <property type="project" value="InterPro"/>
</dbReference>
<comment type="caution">
    <text evidence="2">The sequence shown here is derived from an EMBL/GenBank/DDBJ whole genome shotgun (WGS) entry which is preliminary data.</text>
</comment>
<keyword evidence="3" id="KW-1185">Reference proteome</keyword>
<name>A0A4Q9KJU1_PROTD</name>
<dbReference type="Proteomes" id="UP000291933">
    <property type="component" value="Unassembled WGS sequence"/>
</dbReference>
<organism evidence="2 3">
    <name type="scientific">Propioniciclava tarda</name>
    <dbReference type="NCBI Taxonomy" id="433330"/>
    <lineage>
        <taxon>Bacteria</taxon>
        <taxon>Bacillati</taxon>
        <taxon>Actinomycetota</taxon>
        <taxon>Actinomycetes</taxon>
        <taxon>Propionibacteriales</taxon>
        <taxon>Propionibacteriaceae</taxon>
        <taxon>Propioniciclava</taxon>
    </lineage>
</organism>
<feature type="transmembrane region" description="Helical" evidence="1">
    <location>
        <begin position="298"/>
        <end position="322"/>
    </location>
</feature>
<feature type="transmembrane region" description="Helical" evidence="1">
    <location>
        <begin position="20"/>
        <end position="44"/>
    </location>
</feature>
<feature type="transmembrane region" description="Helical" evidence="1">
    <location>
        <begin position="136"/>
        <end position="153"/>
    </location>
</feature>
<sequence>MTTTTDPTPGTDTARADTFHAVLAGVVTAVVGFSSSFAVVIAGLRAVGADASQAASGLLAVSVTMGLGCIIFALAYKRPITIAWSTPGAALLASSVAPQGGFAVAVGAFIVTGALLAITGFVPALAAAVRRIPNSVANAMLAGVLLTLCVAPFRDLQKSPIPIGAMIGVWAIAAILIPRWAVPAALVVVIIETIASGGLASGAPILPALVWVSPAFTPQAILALALPLYLVTMTSQNIPGVTVMKSFGYEVPLRPALAYTGAATSLGAFFGGHAINLSAIAAALAAGEEAGKDRNRRWIAALTCGIGYVLFGLTSQLVVAAAQAAPPGLFAGLAGVALLGSLAGAASQALENQAERLPAITTLAVAASGVQVFGIGSAFWALVIGGLLTALSRRVRKTL</sequence>
<keyword evidence="1" id="KW-0472">Membrane</keyword>
<dbReference type="EMBL" id="SDMR01000013">
    <property type="protein sequence ID" value="TBT94435.1"/>
    <property type="molecule type" value="Genomic_DNA"/>
</dbReference>
<keyword evidence="1" id="KW-1133">Transmembrane helix</keyword>
<feature type="transmembrane region" description="Helical" evidence="1">
    <location>
        <begin position="184"/>
        <end position="210"/>
    </location>
</feature>
<keyword evidence="1" id="KW-0812">Transmembrane</keyword>
<evidence type="ECO:0000313" key="2">
    <source>
        <dbReference type="EMBL" id="TBT94435.1"/>
    </source>
</evidence>
<feature type="transmembrane region" description="Helical" evidence="1">
    <location>
        <begin position="216"/>
        <end position="235"/>
    </location>
</feature>
<dbReference type="NCBIfam" id="TIGR00843">
    <property type="entry name" value="benE"/>
    <property type="match status" value="1"/>
</dbReference>
<dbReference type="OrthoDB" id="9813854at2"/>
<reference evidence="2 3" key="1">
    <citation type="submission" date="2019-01" db="EMBL/GenBank/DDBJ databases">
        <title>Lactibacter flavus gen. nov., sp. nov., a novel bacterium of the family Propionibacteriaceae isolated from raw milk and dairy products.</title>
        <authorList>
            <person name="Huptas C."/>
            <person name="Wenning M."/>
            <person name="Breitenwieser F."/>
            <person name="Doll E."/>
            <person name="Von Neubeck M."/>
            <person name="Busse H.-J."/>
            <person name="Scherer S."/>
        </authorList>
    </citation>
    <scope>NUCLEOTIDE SEQUENCE [LARGE SCALE GENOMIC DNA]</scope>
    <source>
        <strain evidence="2 3">DSM 22130</strain>
    </source>
</reference>
<dbReference type="PANTHER" id="PTHR30199:SF0">
    <property type="entry name" value="INNER MEMBRANE PROTEIN YDCO"/>
    <property type="match status" value="1"/>
</dbReference>